<dbReference type="Proteomes" id="UP000180194">
    <property type="component" value="Unassembled WGS sequence"/>
</dbReference>
<organism evidence="1 2">
    <name type="scientific">Cytobacillus oceanisediminis</name>
    <dbReference type="NCBI Taxonomy" id="665099"/>
    <lineage>
        <taxon>Bacteria</taxon>
        <taxon>Bacillati</taxon>
        <taxon>Bacillota</taxon>
        <taxon>Bacilli</taxon>
        <taxon>Bacillales</taxon>
        <taxon>Bacillaceae</taxon>
        <taxon>Cytobacillus</taxon>
    </lineage>
</organism>
<protein>
    <submittedName>
        <fullName evidence="1">Uncharacterized protein</fullName>
    </submittedName>
</protein>
<dbReference type="EMBL" id="MBRJ01000040">
    <property type="protein sequence ID" value="OHX44847.1"/>
    <property type="molecule type" value="Genomic_DNA"/>
</dbReference>
<sequence length="59" mass="7300">MKDKNCYYEERYRLIEADVQFSSIPRPDYSKMTNEQIAKRTEMIDQTFEWLFSTEEEHQ</sequence>
<gene>
    <name evidence="1" type="ORF">BBV17_25315</name>
</gene>
<accession>A0ABX3CN53</accession>
<evidence type="ECO:0000313" key="1">
    <source>
        <dbReference type="EMBL" id="OHX44847.1"/>
    </source>
</evidence>
<name>A0ABX3CN53_9BACI</name>
<evidence type="ECO:0000313" key="2">
    <source>
        <dbReference type="Proteomes" id="UP000180194"/>
    </source>
</evidence>
<comment type="caution">
    <text evidence="1">The sequence shown here is derived from an EMBL/GenBank/DDBJ whole genome shotgun (WGS) entry which is preliminary data.</text>
</comment>
<proteinExistence type="predicted"/>
<keyword evidence="2" id="KW-1185">Reference proteome</keyword>
<reference evidence="1 2" key="1">
    <citation type="submission" date="2016-07" db="EMBL/GenBank/DDBJ databases">
        <title>Bacillus oceanisediminis whole genome.</title>
        <authorList>
            <person name="Pal Y."/>
            <person name="Verma A."/>
            <person name="Mual P."/>
            <person name="Srinivasan K."/>
        </authorList>
    </citation>
    <scope>NUCLEOTIDE SEQUENCE [LARGE SCALE GENOMIC DNA]</scope>
    <source>
        <strain evidence="1 2">Bhandara28</strain>
    </source>
</reference>